<dbReference type="VEuPathDB" id="VectorBase:GPPI043689"/>
<keyword evidence="1" id="KW-0880">Kelch repeat</keyword>
<evidence type="ECO:0000256" key="2">
    <source>
        <dbReference type="ARBA" id="ARBA00022737"/>
    </source>
</evidence>
<keyword evidence="4" id="KW-1185">Reference proteome</keyword>
<dbReference type="Gene3D" id="2.120.10.80">
    <property type="entry name" value="Kelch-type beta propeller"/>
    <property type="match status" value="1"/>
</dbReference>
<evidence type="ECO:0000313" key="3">
    <source>
        <dbReference type="EnsemblMetazoa" id="GPPI043689-PA"/>
    </source>
</evidence>
<dbReference type="InterPro" id="IPR015915">
    <property type="entry name" value="Kelch-typ_b-propeller"/>
</dbReference>
<dbReference type="PANTHER" id="PTHR46344">
    <property type="entry name" value="OS02G0202900 PROTEIN"/>
    <property type="match status" value="1"/>
</dbReference>
<evidence type="ECO:0000256" key="1">
    <source>
        <dbReference type="ARBA" id="ARBA00022441"/>
    </source>
</evidence>
<sequence>MNKWDSMPSLHFARYGFSAVKAADDIYVLGGKTSSSAGQYVTSVERFNIRTNAWTTIESMEIEHYKGGAAVVSGCFDFD</sequence>
<accession>A0A1B0BXS6</accession>
<dbReference type="EMBL" id="JXJN01022339">
    <property type="status" value="NOT_ANNOTATED_CDS"/>
    <property type="molecule type" value="Genomic_DNA"/>
</dbReference>
<dbReference type="Pfam" id="PF01344">
    <property type="entry name" value="Kelch_1"/>
    <property type="match status" value="1"/>
</dbReference>
<dbReference type="EnsemblMetazoa" id="GPPI043689-RA">
    <property type="protein sequence ID" value="GPPI043689-PA"/>
    <property type="gene ID" value="GPPI043689"/>
</dbReference>
<dbReference type="InterPro" id="IPR006652">
    <property type="entry name" value="Kelch_1"/>
</dbReference>
<name>A0A1B0BXS6_9MUSC</name>
<dbReference type="AlphaFoldDB" id="A0A1B0BXS6"/>
<reference evidence="3" key="2">
    <citation type="submission" date="2020-05" db="UniProtKB">
        <authorList>
            <consortium name="EnsemblMetazoa"/>
        </authorList>
    </citation>
    <scope>IDENTIFICATION</scope>
    <source>
        <strain evidence="3">IAEA</strain>
    </source>
</reference>
<dbReference type="PANTHER" id="PTHR46344:SF27">
    <property type="entry name" value="KELCH REPEAT SUPERFAMILY PROTEIN"/>
    <property type="match status" value="1"/>
</dbReference>
<organism evidence="3 4">
    <name type="scientific">Glossina palpalis gambiensis</name>
    <dbReference type="NCBI Taxonomy" id="67801"/>
    <lineage>
        <taxon>Eukaryota</taxon>
        <taxon>Metazoa</taxon>
        <taxon>Ecdysozoa</taxon>
        <taxon>Arthropoda</taxon>
        <taxon>Hexapoda</taxon>
        <taxon>Insecta</taxon>
        <taxon>Pterygota</taxon>
        <taxon>Neoptera</taxon>
        <taxon>Endopterygota</taxon>
        <taxon>Diptera</taxon>
        <taxon>Brachycera</taxon>
        <taxon>Muscomorpha</taxon>
        <taxon>Hippoboscoidea</taxon>
        <taxon>Glossinidae</taxon>
        <taxon>Glossina</taxon>
    </lineage>
</organism>
<dbReference type="Proteomes" id="UP000092460">
    <property type="component" value="Unassembled WGS sequence"/>
</dbReference>
<reference evidence="4" key="1">
    <citation type="submission" date="2015-01" db="EMBL/GenBank/DDBJ databases">
        <authorList>
            <person name="Aksoy S."/>
            <person name="Warren W."/>
            <person name="Wilson R.K."/>
        </authorList>
    </citation>
    <scope>NUCLEOTIDE SEQUENCE [LARGE SCALE GENOMIC DNA]</scope>
    <source>
        <strain evidence="4">IAEA</strain>
    </source>
</reference>
<proteinExistence type="predicted"/>
<evidence type="ECO:0000313" key="4">
    <source>
        <dbReference type="Proteomes" id="UP000092460"/>
    </source>
</evidence>
<dbReference type="SMART" id="SM00612">
    <property type="entry name" value="Kelch"/>
    <property type="match status" value="1"/>
</dbReference>
<dbReference type="SUPFAM" id="SSF117281">
    <property type="entry name" value="Kelch motif"/>
    <property type="match status" value="1"/>
</dbReference>
<keyword evidence="2" id="KW-0677">Repeat</keyword>
<protein>
    <submittedName>
        <fullName evidence="3">Uncharacterized protein</fullName>
    </submittedName>
</protein>